<dbReference type="InterPro" id="IPR000182">
    <property type="entry name" value="GNAT_dom"/>
</dbReference>
<evidence type="ECO:0000256" key="3">
    <source>
        <dbReference type="ARBA" id="ARBA00022679"/>
    </source>
</evidence>
<dbReference type="EMBL" id="PZQS01000008">
    <property type="protein sequence ID" value="PVD25878.1"/>
    <property type="molecule type" value="Genomic_DNA"/>
</dbReference>
<organism evidence="8 9">
    <name type="scientific">Pomacea canaliculata</name>
    <name type="common">Golden apple snail</name>
    <dbReference type="NCBI Taxonomy" id="400727"/>
    <lineage>
        <taxon>Eukaryota</taxon>
        <taxon>Metazoa</taxon>
        <taxon>Spiralia</taxon>
        <taxon>Lophotrochozoa</taxon>
        <taxon>Mollusca</taxon>
        <taxon>Gastropoda</taxon>
        <taxon>Caenogastropoda</taxon>
        <taxon>Architaenioglossa</taxon>
        <taxon>Ampullarioidea</taxon>
        <taxon>Ampullariidae</taxon>
        <taxon>Pomacea</taxon>
    </lineage>
</organism>
<evidence type="ECO:0000259" key="7">
    <source>
        <dbReference type="PROSITE" id="PS51186"/>
    </source>
</evidence>
<dbReference type="PROSITE" id="PS51186">
    <property type="entry name" value="GNAT"/>
    <property type="match status" value="1"/>
</dbReference>
<dbReference type="CDD" id="cd04301">
    <property type="entry name" value="NAT_SF"/>
    <property type="match status" value="1"/>
</dbReference>
<comment type="catalytic activity">
    <reaction evidence="5 6">
        <text>D-glucosamine 6-phosphate + acetyl-CoA = N-acetyl-D-glucosamine 6-phosphate + CoA + H(+)</text>
        <dbReference type="Rhea" id="RHEA:10292"/>
        <dbReference type="ChEBI" id="CHEBI:15378"/>
        <dbReference type="ChEBI" id="CHEBI:57287"/>
        <dbReference type="ChEBI" id="CHEBI:57288"/>
        <dbReference type="ChEBI" id="CHEBI:57513"/>
        <dbReference type="ChEBI" id="CHEBI:58725"/>
        <dbReference type="EC" id="2.3.1.4"/>
    </reaction>
</comment>
<dbReference type="OrthoDB" id="10039976at2759"/>
<keyword evidence="9" id="KW-1185">Reference proteome</keyword>
<dbReference type="Gene3D" id="3.40.630.30">
    <property type="match status" value="1"/>
</dbReference>
<dbReference type="STRING" id="400727.A0A2T7NXI7"/>
<evidence type="ECO:0000256" key="4">
    <source>
        <dbReference type="ARBA" id="ARBA00023315"/>
    </source>
</evidence>
<comment type="caution">
    <text evidence="8">The sequence shown here is derived from an EMBL/GenBank/DDBJ whole genome shotgun (WGS) entry which is preliminary data.</text>
</comment>
<sequence>MSILSENGVADIFLFDAAILESLDYTKCKGSYKGGITPENPGENLKIRPLALGDYHNGYMELLQQLTKVGEVTKAQFEDRFSQMKACPDTYYIIVIENQTTGQVIGSATLVKEQKFIHGASARARVEDVVVSDLYRGKQLGKILLDVAVLLSKAVNSYKVSLECKDHMVEFYSQFGFIREEGQNFMQQRWFD</sequence>
<dbReference type="GO" id="GO:0006048">
    <property type="term" value="P:UDP-N-acetylglucosamine biosynthetic process"/>
    <property type="evidence" value="ECO:0007669"/>
    <property type="project" value="UniProtKB-UniRule"/>
</dbReference>
<evidence type="ECO:0000256" key="5">
    <source>
        <dbReference type="ARBA" id="ARBA00048964"/>
    </source>
</evidence>
<dbReference type="UniPathway" id="UPA00113">
    <property type="reaction ID" value="UER00529"/>
</dbReference>
<comment type="similarity">
    <text evidence="2 6">Belongs to the acetyltransferase family. GNA1 subfamily.</text>
</comment>
<evidence type="ECO:0000256" key="6">
    <source>
        <dbReference type="RuleBase" id="RU365086"/>
    </source>
</evidence>
<protein>
    <recommendedName>
        <fullName evidence="6">Glucosamine 6-phosphate N-acetyltransferase</fullName>
        <ecNumber evidence="6">2.3.1.4</ecNumber>
    </recommendedName>
</protein>
<feature type="domain" description="N-acetyltransferase" evidence="7">
    <location>
        <begin position="45"/>
        <end position="192"/>
    </location>
</feature>
<dbReference type="PANTHER" id="PTHR13355:SF11">
    <property type="entry name" value="GLUCOSAMINE 6-PHOSPHATE N-ACETYLTRANSFERASE"/>
    <property type="match status" value="1"/>
</dbReference>
<dbReference type="OMA" id="NQRYDWI"/>
<dbReference type="PANTHER" id="PTHR13355">
    <property type="entry name" value="GLUCOSAMINE 6-PHOSPHATE N-ACETYLTRANSFERASE"/>
    <property type="match status" value="1"/>
</dbReference>
<dbReference type="SUPFAM" id="SSF55729">
    <property type="entry name" value="Acyl-CoA N-acyltransferases (Nat)"/>
    <property type="match status" value="1"/>
</dbReference>
<accession>A0A2T7NXI7</accession>
<proteinExistence type="inferred from homology"/>
<dbReference type="Proteomes" id="UP000245119">
    <property type="component" value="Linkage Group LG8"/>
</dbReference>
<dbReference type="GO" id="GO:0004343">
    <property type="term" value="F:glucosamine 6-phosphate N-acetyltransferase activity"/>
    <property type="evidence" value="ECO:0007669"/>
    <property type="project" value="UniProtKB-UniRule"/>
</dbReference>
<keyword evidence="3 6" id="KW-0808">Transferase</keyword>
<dbReference type="AlphaFoldDB" id="A0A2T7NXI7"/>
<evidence type="ECO:0000256" key="2">
    <source>
        <dbReference type="ARBA" id="ARBA00006048"/>
    </source>
</evidence>
<dbReference type="Pfam" id="PF00583">
    <property type="entry name" value="Acetyltransf_1"/>
    <property type="match status" value="1"/>
</dbReference>
<evidence type="ECO:0000313" key="9">
    <source>
        <dbReference type="Proteomes" id="UP000245119"/>
    </source>
</evidence>
<keyword evidence="4 6" id="KW-0012">Acyltransferase</keyword>
<evidence type="ECO:0000256" key="1">
    <source>
        <dbReference type="ARBA" id="ARBA00004832"/>
    </source>
</evidence>
<evidence type="ECO:0000313" key="8">
    <source>
        <dbReference type="EMBL" id="PVD25878.1"/>
    </source>
</evidence>
<reference evidence="8 9" key="1">
    <citation type="submission" date="2018-04" db="EMBL/GenBank/DDBJ databases">
        <title>The genome of golden apple snail Pomacea canaliculata provides insight into stress tolerance and invasive adaptation.</title>
        <authorList>
            <person name="Liu C."/>
            <person name="Liu B."/>
            <person name="Ren Y."/>
            <person name="Zhang Y."/>
            <person name="Wang H."/>
            <person name="Li S."/>
            <person name="Jiang F."/>
            <person name="Yin L."/>
            <person name="Zhang G."/>
            <person name="Qian W."/>
            <person name="Fan W."/>
        </authorList>
    </citation>
    <scope>NUCLEOTIDE SEQUENCE [LARGE SCALE GENOMIC DNA]</scope>
    <source>
        <strain evidence="8">SZHN2017</strain>
        <tissue evidence="8">Muscle</tissue>
    </source>
</reference>
<dbReference type="InterPro" id="IPR016181">
    <property type="entry name" value="Acyl_CoA_acyltransferase"/>
</dbReference>
<dbReference type="FunFam" id="3.40.630.30:FF:000043">
    <property type="entry name" value="Glucosamine 6-phosphate N-acetyltransferase"/>
    <property type="match status" value="1"/>
</dbReference>
<gene>
    <name evidence="8" type="ORF">C0Q70_13542</name>
</gene>
<name>A0A2T7NXI7_POMCA</name>
<comment type="pathway">
    <text evidence="1 6">Nucleotide-sugar biosynthesis; UDP-N-acetyl-alpha-D-glucosamine biosynthesis; N-acetyl-alpha-D-glucosamine 1-phosphate from alpha-D-glucosamine 6-phosphate (route I): step 1/2.</text>
</comment>
<dbReference type="EC" id="2.3.1.4" evidence="6"/>
<dbReference type="InterPro" id="IPR039143">
    <property type="entry name" value="GNPNAT1-like"/>
</dbReference>